<comment type="similarity">
    <text evidence="1 4">Belongs to the eukaryotic ribosomal protein eS7 family.</text>
</comment>
<dbReference type="Proteomes" id="UP001188597">
    <property type="component" value="Unassembled WGS sequence"/>
</dbReference>
<protein>
    <recommendedName>
        <fullName evidence="4">40S ribosomal protein S7</fullName>
    </recommendedName>
</protein>
<name>A0AA88X3M1_9ASTE</name>
<keyword evidence="2 4" id="KW-0689">Ribosomal protein</keyword>
<accession>A0AA88X3M1</accession>
<organism evidence="5 6">
    <name type="scientific">Escallonia herrerae</name>
    <dbReference type="NCBI Taxonomy" id="1293975"/>
    <lineage>
        <taxon>Eukaryota</taxon>
        <taxon>Viridiplantae</taxon>
        <taxon>Streptophyta</taxon>
        <taxon>Embryophyta</taxon>
        <taxon>Tracheophyta</taxon>
        <taxon>Spermatophyta</taxon>
        <taxon>Magnoliopsida</taxon>
        <taxon>eudicotyledons</taxon>
        <taxon>Gunneridae</taxon>
        <taxon>Pentapetalae</taxon>
        <taxon>asterids</taxon>
        <taxon>campanulids</taxon>
        <taxon>Escalloniales</taxon>
        <taxon>Escalloniaceae</taxon>
        <taxon>Escallonia</taxon>
    </lineage>
</organism>
<dbReference type="GO" id="GO:0006364">
    <property type="term" value="P:rRNA processing"/>
    <property type="evidence" value="ECO:0007669"/>
    <property type="project" value="TreeGrafter"/>
</dbReference>
<feature type="non-terminal residue" evidence="5">
    <location>
        <position position="91"/>
    </location>
</feature>
<dbReference type="GO" id="GO:0022627">
    <property type="term" value="C:cytosolic small ribosomal subunit"/>
    <property type="evidence" value="ECO:0007669"/>
    <property type="project" value="TreeGrafter"/>
</dbReference>
<comment type="caution">
    <text evidence="5">The sequence shown here is derived from an EMBL/GenBank/DDBJ whole genome shotgun (WGS) entry which is preliminary data.</text>
</comment>
<evidence type="ECO:0000256" key="4">
    <source>
        <dbReference type="RuleBase" id="RU364105"/>
    </source>
</evidence>
<evidence type="ECO:0000256" key="3">
    <source>
        <dbReference type="ARBA" id="ARBA00023274"/>
    </source>
</evidence>
<evidence type="ECO:0000256" key="2">
    <source>
        <dbReference type="ARBA" id="ARBA00022980"/>
    </source>
</evidence>
<dbReference type="EMBL" id="JAVXUP010000079">
    <property type="protein sequence ID" value="KAK3039297.1"/>
    <property type="molecule type" value="Genomic_DNA"/>
</dbReference>
<dbReference type="PANTHER" id="PTHR11278">
    <property type="entry name" value="40S RIBOSOMAL PROTEIN S7"/>
    <property type="match status" value="1"/>
</dbReference>
<reference evidence="5" key="1">
    <citation type="submission" date="2022-12" db="EMBL/GenBank/DDBJ databases">
        <title>Draft genome assemblies for two species of Escallonia (Escalloniales).</title>
        <authorList>
            <person name="Chanderbali A."/>
            <person name="Dervinis C."/>
            <person name="Anghel I."/>
            <person name="Soltis D."/>
            <person name="Soltis P."/>
            <person name="Zapata F."/>
        </authorList>
    </citation>
    <scope>NUCLEOTIDE SEQUENCE</scope>
    <source>
        <strain evidence="5">UCBG64.0493</strain>
        <tissue evidence="5">Leaf</tissue>
    </source>
</reference>
<evidence type="ECO:0000313" key="5">
    <source>
        <dbReference type="EMBL" id="KAK3039297.1"/>
    </source>
</evidence>
<evidence type="ECO:0000256" key="1">
    <source>
        <dbReference type="ARBA" id="ARBA00007820"/>
    </source>
</evidence>
<evidence type="ECO:0000313" key="6">
    <source>
        <dbReference type="Proteomes" id="UP001188597"/>
    </source>
</evidence>
<dbReference type="GO" id="GO:0042274">
    <property type="term" value="P:ribosomal small subunit biogenesis"/>
    <property type="evidence" value="ECO:0007669"/>
    <property type="project" value="TreeGrafter"/>
</dbReference>
<proteinExistence type="inferred from homology"/>
<gene>
    <name evidence="5" type="ORF">RJ639_026681</name>
</gene>
<dbReference type="GO" id="GO:0003735">
    <property type="term" value="F:structural constituent of ribosome"/>
    <property type="evidence" value="ECO:0007669"/>
    <property type="project" value="InterPro"/>
</dbReference>
<dbReference type="AlphaFoldDB" id="A0AA88X3M1"/>
<dbReference type="Pfam" id="PF01251">
    <property type="entry name" value="Ribosomal_S7e"/>
    <property type="match status" value="1"/>
</dbReference>
<dbReference type="GO" id="GO:0032040">
    <property type="term" value="C:small-subunit processome"/>
    <property type="evidence" value="ECO:0007669"/>
    <property type="project" value="TreeGrafter"/>
</dbReference>
<sequence length="91" mass="10409">VDVSQNRKDVVIHHVILFATRRTVRPPKKGSAAQRPRSWMLTTVHDPMLEDIVVPAERVRYRIDGSKMIKVSYTRHGEDHNKYSSSGSAKI</sequence>
<keyword evidence="3 4" id="KW-0687">Ribonucleoprotein</keyword>
<keyword evidence="6" id="KW-1185">Reference proteome</keyword>
<dbReference type="GO" id="GO:0006412">
    <property type="term" value="P:translation"/>
    <property type="evidence" value="ECO:0007669"/>
    <property type="project" value="InterPro"/>
</dbReference>
<dbReference type="PANTHER" id="PTHR11278:SF0">
    <property type="entry name" value="SMALL RIBOSOMAL SUBUNIT PROTEIN ES7"/>
    <property type="match status" value="1"/>
</dbReference>
<dbReference type="GO" id="GO:0030686">
    <property type="term" value="C:90S preribosome"/>
    <property type="evidence" value="ECO:0007669"/>
    <property type="project" value="TreeGrafter"/>
</dbReference>
<dbReference type="InterPro" id="IPR000554">
    <property type="entry name" value="Ribosomal_eS7"/>
</dbReference>